<dbReference type="InterPro" id="IPR006680">
    <property type="entry name" value="Amidohydro-rel"/>
</dbReference>
<dbReference type="PANTHER" id="PTHR21240:SF28">
    <property type="entry name" value="ISO-OROTATE DECARBOXYLASE (EUROFUNG)"/>
    <property type="match status" value="1"/>
</dbReference>
<dbReference type="GO" id="GO:0016787">
    <property type="term" value="F:hydrolase activity"/>
    <property type="evidence" value="ECO:0007669"/>
    <property type="project" value="InterPro"/>
</dbReference>
<reference evidence="3" key="1">
    <citation type="submission" date="2018-06" db="EMBL/GenBank/DDBJ databases">
        <authorList>
            <person name="Zhirakovskaya E."/>
        </authorList>
    </citation>
    <scope>NUCLEOTIDE SEQUENCE</scope>
</reference>
<dbReference type="PANTHER" id="PTHR21240">
    <property type="entry name" value="2-AMINO-3-CARBOXYLMUCONATE-6-SEMIALDEHYDE DECARBOXYLASE"/>
    <property type="match status" value="1"/>
</dbReference>
<evidence type="ECO:0000256" key="1">
    <source>
        <dbReference type="ARBA" id="ARBA00023239"/>
    </source>
</evidence>
<dbReference type="InterPro" id="IPR032465">
    <property type="entry name" value="ACMSD"/>
</dbReference>
<dbReference type="SUPFAM" id="SSF51556">
    <property type="entry name" value="Metallo-dependent hydrolases"/>
    <property type="match status" value="1"/>
</dbReference>
<organism evidence="3">
    <name type="scientific">hydrothermal vent metagenome</name>
    <dbReference type="NCBI Taxonomy" id="652676"/>
    <lineage>
        <taxon>unclassified sequences</taxon>
        <taxon>metagenomes</taxon>
        <taxon>ecological metagenomes</taxon>
    </lineage>
</organism>
<dbReference type="GO" id="GO:0016831">
    <property type="term" value="F:carboxy-lyase activity"/>
    <property type="evidence" value="ECO:0007669"/>
    <property type="project" value="InterPro"/>
</dbReference>
<name>A0A3B0XN55_9ZZZZ</name>
<keyword evidence="1" id="KW-0456">Lyase</keyword>
<dbReference type="Gene3D" id="3.20.20.140">
    <property type="entry name" value="Metal-dependent hydrolases"/>
    <property type="match status" value="1"/>
</dbReference>
<dbReference type="GO" id="GO:0019748">
    <property type="term" value="P:secondary metabolic process"/>
    <property type="evidence" value="ECO:0007669"/>
    <property type="project" value="TreeGrafter"/>
</dbReference>
<dbReference type="EMBL" id="UOFF01000420">
    <property type="protein sequence ID" value="VAW57564.1"/>
    <property type="molecule type" value="Genomic_DNA"/>
</dbReference>
<proteinExistence type="predicted"/>
<evidence type="ECO:0000313" key="3">
    <source>
        <dbReference type="EMBL" id="VAW57564.1"/>
    </source>
</evidence>
<evidence type="ECO:0000259" key="2">
    <source>
        <dbReference type="Pfam" id="PF04909"/>
    </source>
</evidence>
<sequence>MAKIIDCDRHVIEPIDMWAEYTEKKVFENTPVKLLLDSEEKRLNRIKNLKLDVSLPPIYTLGDSSILGNWGETEQIASALINGESKEERKKATNPVDQIVSMDEANIVTAKIFPTFAGYITNHKAIDAKTSLAYTKAYNRWLSDYCNYDSVRLNGVGLISRHDSASLVSQVENVVKRGWSAITIRPEPILGKTLGDPSYKPFWQACEYHNLAIAFHGGTHLQGSSVGIDRFSSRFALHSCAHPMEAQLAFVSLLAAGVLERHPKLKFAFLEAGASWVPHWLWRLDNICYPEFPSLVKDNIKMLPSEYFKRQCWVAIEPGEPCLRQVIDVIGHEKLLYGSDYPHPDHLHLSAGDFTKQFTDLTETEIHCLLEHNAKSCFGTKELDIKKPTESELLEVTL</sequence>
<feature type="domain" description="Amidohydrolase-related" evidence="2">
    <location>
        <begin position="5"/>
        <end position="378"/>
    </location>
</feature>
<accession>A0A3B0XN55</accession>
<dbReference type="InterPro" id="IPR032466">
    <property type="entry name" value="Metal_Hydrolase"/>
</dbReference>
<dbReference type="Pfam" id="PF04909">
    <property type="entry name" value="Amidohydro_2"/>
    <property type="match status" value="1"/>
</dbReference>
<dbReference type="AlphaFoldDB" id="A0A3B0XN55"/>
<gene>
    <name evidence="3" type="ORF">MNBD_GAMMA07-2380</name>
</gene>
<protein>
    <recommendedName>
        <fullName evidence="2">Amidohydrolase-related domain-containing protein</fullName>
    </recommendedName>
</protein>
<dbReference type="GO" id="GO:0005737">
    <property type="term" value="C:cytoplasm"/>
    <property type="evidence" value="ECO:0007669"/>
    <property type="project" value="TreeGrafter"/>
</dbReference>